<dbReference type="InterPro" id="IPR018370">
    <property type="entry name" value="Chaperonin_Cpn60_CS"/>
</dbReference>
<dbReference type="HAMAP" id="MF_00600">
    <property type="entry name" value="CH60"/>
    <property type="match status" value="1"/>
</dbReference>
<feature type="compositionally biased region" description="Basic and acidic residues" evidence="9">
    <location>
        <begin position="1223"/>
        <end position="1235"/>
    </location>
</feature>
<feature type="compositionally biased region" description="Basic and acidic residues" evidence="9">
    <location>
        <begin position="1608"/>
        <end position="1618"/>
    </location>
</feature>
<feature type="compositionally biased region" description="Basic and acidic residues" evidence="9">
    <location>
        <begin position="709"/>
        <end position="721"/>
    </location>
</feature>
<feature type="domain" description="BED-type" evidence="10">
    <location>
        <begin position="1073"/>
        <end position="1113"/>
    </location>
</feature>
<dbReference type="SUPFAM" id="SSF54849">
    <property type="entry name" value="GroEL-intermediate domain like"/>
    <property type="match status" value="1"/>
</dbReference>
<feature type="compositionally biased region" description="Low complexity" evidence="9">
    <location>
        <begin position="1394"/>
        <end position="1412"/>
    </location>
</feature>
<keyword evidence="7" id="KW-0143">Chaperone</keyword>
<dbReference type="NCBIfam" id="NF009488">
    <property type="entry name" value="PRK12850.1"/>
    <property type="match status" value="1"/>
</dbReference>
<feature type="region of interest" description="Disordered" evidence="9">
    <location>
        <begin position="1129"/>
        <end position="1342"/>
    </location>
</feature>
<comment type="similarity">
    <text evidence="1 8">Belongs to the chaperonin (HSP60) family.</text>
</comment>
<dbReference type="SMART" id="SM00614">
    <property type="entry name" value="ZnF_BED"/>
    <property type="match status" value="1"/>
</dbReference>
<dbReference type="PROSITE" id="PS00296">
    <property type="entry name" value="CHAPERONINS_CPN60"/>
    <property type="match status" value="1"/>
</dbReference>
<dbReference type="SUPFAM" id="SSF48592">
    <property type="entry name" value="GroEL equatorial domain-like"/>
    <property type="match status" value="1"/>
</dbReference>
<feature type="compositionally biased region" description="Low complexity" evidence="9">
    <location>
        <begin position="1199"/>
        <end position="1214"/>
    </location>
</feature>
<organism evidence="11">
    <name type="scientific">Candidozyma auris</name>
    <name type="common">Yeast</name>
    <name type="synonym">Candida auris</name>
    <dbReference type="NCBI Taxonomy" id="498019"/>
    <lineage>
        <taxon>Eukaryota</taxon>
        <taxon>Fungi</taxon>
        <taxon>Dikarya</taxon>
        <taxon>Ascomycota</taxon>
        <taxon>Saccharomycotina</taxon>
        <taxon>Pichiomycetes</taxon>
        <taxon>Metschnikowiaceae</taxon>
        <taxon>Candidozyma</taxon>
    </lineage>
</organism>
<dbReference type="Pfam" id="PF04090">
    <property type="entry name" value="Rrn11"/>
    <property type="match status" value="1"/>
</dbReference>
<evidence type="ECO:0000256" key="1">
    <source>
        <dbReference type="ARBA" id="ARBA00006607"/>
    </source>
</evidence>
<evidence type="ECO:0000256" key="8">
    <source>
        <dbReference type="RuleBase" id="RU000418"/>
    </source>
</evidence>
<dbReference type="EMBL" id="CP076749">
    <property type="protein sequence ID" value="QWW21383.1"/>
    <property type="molecule type" value="Genomic_DNA"/>
</dbReference>
<dbReference type="InterPro" id="IPR007224">
    <property type="entry name" value="TIF_Rrn11"/>
</dbReference>
<dbReference type="Gene3D" id="3.50.7.10">
    <property type="entry name" value="GroEL"/>
    <property type="match status" value="1"/>
</dbReference>
<dbReference type="Proteomes" id="UP000825438">
    <property type="component" value="Chromosome I"/>
</dbReference>
<evidence type="ECO:0000256" key="5">
    <source>
        <dbReference type="ARBA" id="ARBA00022833"/>
    </source>
</evidence>
<feature type="compositionally biased region" description="Polar residues" evidence="9">
    <location>
        <begin position="1575"/>
        <end position="1602"/>
    </location>
</feature>
<protein>
    <recommendedName>
        <fullName evidence="10">BED-type domain-containing protein</fullName>
    </recommendedName>
</protein>
<evidence type="ECO:0000256" key="6">
    <source>
        <dbReference type="ARBA" id="ARBA00022840"/>
    </source>
</evidence>
<accession>A0A8F3AEB4</accession>
<feature type="compositionally biased region" description="Polar residues" evidence="9">
    <location>
        <begin position="1256"/>
        <end position="1269"/>
    </location>
</feature>
<evidence type="ECO:0000313" key="11">
    <source>
        <dbReference type="EMBL" id="QWW21383.1"/>
    </source>
</evidence>
<keyword evidence="2" id="KW-0479">Metal-binding</keyword>
<dbReference type="GO" id="GO:0001181">
    <property type="term" value="F:RNA polymerase I general transcription initiation factor activity"/>
    <property type="evidence" value="ECO:0007669"/>
    <property type="project" value="InterPro"/>
</dbReference>
<dbReference type="FunFam" id="3.50.7.10:FF:000001">
    <property type="entry name" value="60 kDa chaperonin"/>
    <property type="match status" value="1"/>
</dbReference>
<dbReference type="InterPro" id="IPR001844">
    <property type="entry name" value="Cpn60/GroEL"/>
</dbReference>
<feature type="compositionally biased region" description="Polar residues" evidence="9">
    <location>
        <begin position="1287"/>
        <end position="1306"/>
    </location>
</feature>
<reference evidence="11" key="1">
    <citation type="submission" date="2021-06" db="EMBL/GenBank/DDBJ databases">
        <title>Candida auris outbreak in lebanese hospital.</title>
        <authorList>
            <person name="Finianos M."/>
        </authorList>
    </citation>
    <scope>NUCLEOTIDE SEQUENCE</scope>
    <source>
        <strain evidence="11">CA7LBN</strain>
    </source>
</reference>
<dbReference type="CDD" id="cd03344">
    <property type="entry name" value="GroEL"/>
    <property type="match status" value="1"/>
</dbReference>
<dbReference type="InterPro" id="IPR027409">
    <property type="entry name" value="GroEL-like_apical_dom_sf"/>
</dbReference>
<dbReference type="Gene3D" id="1.10.560.10">
    <property type="entry name" value="GroEL-like equatorial domain"/>
    <property type="match status" value="1"/>
</dbReference>
<evidence type="ECO:0000256" key="4">
    <source>
        <dbReference type="ARBA" id="ARBA00022771"/>
    </source>
</evidence>
<feature type="compositionally biased region" description="Basic and acidic residues" evidence="9">
    <location>
        <begin position="1489"/>
        <end position="1498"/>
    </location>
</feature>
<dbReference type="GO" id="GO:0008270">
    <property type="term" value="F:zinc ion binding"/>
    <property type="evidence" value="ECO:0007669"/>
    <property type="project" value="UniProtKB-KW"/>
</dbReference>
<evidence type="ECO:0000256" key="7">
    <source>
        <dbReference type="ARBA" id="ARBA00023186"/>
    </source>
</evidence>
<dbReference type="InterPro" id="IPR002423">
    <property type="entry name" value="Cpn60/GroEL/TCP-1"/>
</dbReference>
<dbReference type="InterPro" id="IPR027413">
    <property type="entry name" value="GROEL-like_equatorial_sf"/>
</dbReference>
<feature type="region of interest" description="Disordered" evidence="9">
    <location>
        <begin position="1361"/>
        <end position="1659"/>
    </location>
</feature>
<feature type="compositionally biased region" description="Polar residues" evidence="9">
    <location>
        <begin position="1619"/>
        <end position="1659"/>
    </location>
</feature>
<name>A0A8F3AEB4_CANAR</name>
<feature type="compositionally biased region" description="Polar residues" evidence="9">
    <location>
        <begin position="1448"/>
        <end position="1469"/>
    </location>
</feature>
<evidence type="ECO:0000256" key="9">
    <source>
        <dbReference type="SAM" id="MobiDB-lite"/>
    </source>
</evidence>
<gene>
    <name evidence="11" type="ORF">CA7LBN_000129</name>
</gene>
<feature type="region of interest" description="Disordered" evidence="9">
    <location>
        <begin position="667"/>
        <end position="733"/>
    </location>
</feature>
<dbReference type="GO" id="GO:0140662">
    <property type="term" value="F:ATP-dependent protein folding chaperone"/>
    <property type="evidence" value="ECO:0007669"/>
    <property type="project" value="InterPro"/>
</dbReference>
<feature type="compositionally biased region" description="Acidic residues" evidence="9">
    <location>
        <begin position="687"/>
        <end position="698"/>
    </location>
</feature>
<feature type="compositionally biased region" description="Pro residues" evidence="9">
    <location>
        <begin position="1240"/>
        <end position="1249"/>
    </location>
</feature>
<dbReference type="FunFam" id="1.10.560.10:FF:000001">
    <property type="entry name" value="60 kDa chaperonin"/>
    <property type="match status" value="1"/>
</dbReference>
<dbReference type="PANTHER" id="PTHR45633">
    <property type="entry name" value="60 KDA HEAT SHOCK PROTEIN, MITOCHONDRIAL"/>
    <property type="match status" value="1"/>
</dbReference>
<keyword evidence="4" id="KW-0863">Zinc-finger</keyword>
<dbReference type="GO" id="GO:0005524">
    <property type="term" value="F:ATP binding"/>
    <property type="evidence" value="ECO:0007669"/>
    <property type="project" value="UniProtKB-KW"/>
</dbReference>
<dbReference type="NCBIfam" id="NF009487">
    <property type="entry name" value="PRK12849.1"/>
    <property type="match status" value="1"/>
</dbReference>
<dbReference type="Pfam" id="PF00118">
    <property type="entry name" value="Cpn60_TCP1"/>
    <property type="match status" value="1"/>
</dbReference>
<sequence length="1659" mass="183207">MLRSRIPATRAFVRHLSHKELKFGVEGRAALLKGVNTLADAVSVTLGPKGRNVLIEQQFGSPKITKDGVTVAKSITLKDKFEDMGAKLLQEVASKTNESAGDGTTTATVLGRSIFTESVKNVAAGCNPMDLRRGTQAAVEAVVDFLQQNKKEITTSEEIAQVATISANGDSHIGNLLASAMEKVGKEGVITVKEGKTLEDELEVTEGMKFDRGYISPYFITNAKSGKVEFENPLILLSEKKLSSIQDILPSLELASQTRRPLLILAEDVDGEALAACILNKLRGQVQVCAVKAPGFGDNRKNTLGDIAILSGGTVFTEELDLKPESATIDQLGSAGSITITKEDTVILNGEGSKENIQNRCEQIRNSVEDTKTTEYEREKLQERLAKLSGGVAVVKVGGTSEVEVGEKKDRYDDALNATRAAVQEGILPGGGTALIKACRILDDVKKTAANFDQKLGVEIIRSAILKPAKRIIENAGEEGAVIVGKIYDEPDFNKGYDSSKSEFTDMIAAGIIDPFKVVKNGLVDASGVASLLATTECAIVDAPEPKGPPAPAGMNGGMGGGMPGMQVGLKRSQFEHLVDLEIRHKLLREVETKRGRRIEPRAKRTFLRRVSEIIKSRPLPEETYETWHFRDGKVEEEPQPKKRKTDIGLKFNNLVDELVYEAGIIEKSKESEASEDEGAGEHENDNESENENEESDSQSDSNSDSNSDSDRDYDSGKDSDIEVEEENREDSWAQKKLRKIEAGLDTTRSWAKDRFILTKAGMEFSGLHQERASLIKQHATNVSNLLHINMLRQEWDLAYRAFCILVRFDFVDVRAIWPLGVEILTRRRENMIKMGTGSKLDFLKCRQFLDWLRLVYPVLPGVVLTKNSRVGPVFHSGSRRHAPAFVAASLWELLLDKRYTRVRETLEELLLVPPYSVDGSFHFIAAVCCLCENIHLADVYVKFDKNETLPSEEVIGDLADDMMLLGSKDAIQALILSNISKIEESLECCKMLKFEYPKAQIEDQMTRLKQFLNGNITSLAPEAPVTETSKTANGISFVHGVASETSQGPHVIPEKYMHRFVHPDEDVKISWVWRWFSKIEGETPSARCIKCQESIKRETSGSTKSLIRHLKKHGIDKDTRPVKQRIEIRPEFLGSRDLPHDLTQEGDKAPEDRLRNASQKSPKGREVMSKAYHSSGINPNDSEIEHATDASDSCSVDSSQAPSSPPTTAGANADSTSMPVLEKGHSDLQSDGERLNSAPTPPSPPEQPPYSCSPNDRTSFTSSSSQRPAHTPSEPYITSFEHDTFVSDQSSTAKATQKTVTQVSASELPHEVPPAIHSRISVHSLLGDDVEPPPMPGPSLDVDEEKSIILEELNRELRAVEEQQSVPSPDVSEKEIHTPTRVPFSPETNSAESQRFMSVRRQSVRRQSNFSPNTTFAASPGDAETSLRFRNFAHDPFRSDRSELEDSPTQNSSVLGGINSDHQSTSESGEIEDIPDTLVFKEEDDPIKEEAPDEENRNSGIMADTDAVSLSEIAANHPERVEHTPQEGQNTTANTLDGVYLNKDHQKSFETEIEQIDPDILALSQPKDEEQDTPAESIQLSIQDDSINTHNDQYEDAQSQLVFGEEYSNHLERHENASDSSEGETQFYSYNDSHFKTSDSSTQNTQFQRVTKSNVDSN</sequence>
<evidence type="ECO:0000256" key="3">
    <source>
        <dbReference type="ARBA" id="ARBA00022741"/>
    </source>
</evidence>
<dbReference type="SUPFAM" id="SSF57667">
    <property type="entry name" value="beta-beta-alpha zinc fingers"/>
    <property type="match status" value="1"/>
</dbReference>
<keyword evidence="5" id="KW-0862">Zinc</keyword>
<feature type="compositionally biased region" description="Polar residues" evidence="9">
    <location>
        <begin position="1527"/>
        <end position="1536"/>
    </location>
</feature>
<evidence type="ECO:0000259" key="10">
    <source>
        <dbReference type="Pfam" id="PF02892"/>
    </source>
</evidence>
<dbReference type="NCBIfam" id="NF000592">
    <property type="entry name" value="PRK00013.1"/>
    <property type="match status" value="1"/>
</dbReference>
<dbReference type="Pfam" id="PF02892">
    <property type="entry name" value="zf-BED"/>
    <property type="match status" value="1"/>
</dbReference>
<feature type="compositionally biased region" description="Basic and acidic residues" evidence="9">
    <location>
        <begin position="1138"/>
        <end position="1156"/>
    </location>
</feature>
<dbReference type="InterPro" id="IPR027410">
    <property type="entry name" value="TCP-1-like_intermed_sf"/>
</dbReference>
<dbReference type="NCBIfam" id="NF009489">
    <property type="entry name" value="PRK12851.1"/>
    <property type="match status" value="1"/>
</dbReference>
<keyword evidence="6" id="KW-0067">ATP-binding</keyword>
<dbReference type="GO" id="GO:0042026">
    <property type="term" value="P:protein refolding"/>
    <property type="evidence" value="ECO:0007669"/>
    <property type="project" value="InterPro"/>
</dbReference>
<dbReference type="GO" id="GO:0001164">
    <property type="term" value="F:RNA polymerase I core promoter sequence-specific DNA binding"/>
    <property type="evidence" value="ECO:0007669"/>
    <property type="project" value="InterPro"/>
</dbReference>
<dbReference type="InterPro" id="IPR003656">
    <property type="entry name" value="Znf_BED"/>
</dbReference>
<dbReference type="NCBIfam" id="TIGR02348">
    <property type="entry name" value="GroEL"/>
    <property type="match status" value="1"/>
</dbReference>
<feature type="compositionally biased region" description="Basic and acidic residues" evidence="9">
    <location>
        <begin position="1433"/>
        <end position="1445"/>
    </location>
</feature>
<dbReference type="PRINTS" id="PR00298">
    <property type="entry name" value="CHAPERONIN60"/>
</dbReference>
<proteinExistence type="inferred from homology"/>
<dbReference type="Gene3D" id="3.30.260.10">
    <property type="entry name" value="TCP-1-like chaperonin intermediate domain"/>
    <property type="match status" value="1"/>
</dbReference>
<dbReference type="SUPFAM" id="SSF52029">
    <property type="entry name" value="GroEL apical domain-like"/>
    <property type="match status" value="1"/>
</dbReference>
<keyword evidence="3" id="KW-0547">Nucleotide-binding</keyword>
<dbReference type="InterPro" id="IPR036236">
    <property type="entry name" value="Znf_C2H2_sf"/>
</dbReference>
<evidence type="ECO:0000256" key="2">
    <source>
        <dbReference type="ARBA" id="ARBA00022723"/>
    </source>
</evidence>